<reference evidence="3 4" key="1">
    <citation type="submission" date="2020-02" db="EMBL/GenBank/DDBJ databases">
        <authorList>
            <person name="Ferguson B K."/>
        </authorList>
    </citation>
    <scope>NUCLEOTIDE SEQUENCE [LARGE SCALE GENOMIC DNA]</scope>
</reference>
<sequence length="311" mass="35285">MASTEVTDDFYKRIETSDELSAKKRAILDFCQKYSDRKIALVTSGGTTVPLEKNTVRFIDNFSAGTRGAISAEYFLSHGYKVIFLHRHKSLAPFTRHLTGFGFLDCLKVEADGRISVIDNVAPTLRPVLDEYNKVKERDDLLRVSFISLSDYLWLLREAVQILNGHRSKALIYLAAAVSDFYVPDEFLALHKLQSSEGAPDLKLELVPKILAPLVKQWAPEAFTISFKLETDPTILKEKCRRALNTYRHGLVVGNILQTRRNVVYIVTADEDYAIETTDVEINDGVEIERKLVADLGHRKRLSSSFQRIDF</sequence>
<comment type="similarity">
    <text evidence="1">Belongs to the PPC synthetase family.</text>
</comment>
<evidence type="ECO:0000313" key="3">
    <source>
        <dbReference type="EMBL" id="CAB0004153.1"/>
    </source>
</evidence>
<dbReference type="AlphaFoldDB" id="A0A6H5GL92"/>
<dbReference type="GO" id="GO:0003824">
    <property type="term" value="F:catalytic activity"/>
    <property type="evidence" value="ECO:0007669"/>
    <property type="project" value="UniProtKB-ARBA"/>
</dbReference>
<dbReference type="GO" id="GO:0015937">
    <property type="term" value="P:coenzyme A biosynthetic process"/>
    <property type="evidence" value="ECO:0007669"/>
    <property type="project" value="UniProtKB-ARBA"/>
</dbReference>
<dbReference type="InterPro" id="IPR035929">
    <property type="entry name" value="CoaB-like_sf"/>
</dbReference>
<feature type="domain" description="DNA/pantothenate metabolism flavoprotein C-terminal" evidence="2">
    <location>
        <begin position="169"/>
        <end position="264"/>
    </location>
</feature>
<keyword evidence="4" id="KW-1185">Reference proteome</keyword>
<dbReference type="OrthoDB" id="70224at2759"/>
<dbReference type="EMBL" id="CADCXU010014559">
    <property type="protein sequence ID" value="CAB0004153.1"/>
    <property type="molecule type" value="Genomic_DNA"/>
</dbReference>
<name>A0A6H5GL92_9HEMI</name>
<gene>
    <name evidence="3" type="ORF">NTEN_LOCUS9630</name>
</gene>
<dbReference type="SUPFAM" id="SSF102645">
    <property type="entry name" value="CoaB-like"/>
    <property type="match status" value="1"/>
</dbReference>
<organism evidence="3 4">
    <name type="scientific">Nesidiocoris tenuis</name>
    <dbReference type="NCBI Taxonomy" id="355587"/>
    <lineage>
        <taxon>Eukaryota</taxon>
        <taxon>Metazoa</taxon>
        <taxon>Ecdysozoa</taxon>
        <taxon>Arthropoda</taxon>
        <taxon>Hexapoda</taxon>
        <taxon>Insecta</taxon>
        <taxon>Pterygota</taxon>
        <taxon>Neoptera</taxon>
        <taxon>Paraneoptera</taxon>
        <taxon>Hemiptera</taxon>
        <taxon>Heteroptera</taxon>
        <taxon>Panheteroptera</taxon>
        <taxon>Cimicomorpha</taxon>
        <taxon>Miridae</taxon>
        <taxon>Dicyphina</taxon>
        <taxon>Nesidiocoris</taxon>
    </lineage>
</organism>
<protein>
    <recommendedName>
        <fullName evidence="2">DNA/pantothenate metabolism flavoprotein C-terminal domain-containing protein</fullName>
    </recommendedName>
</protein>
<evidence type="ECO:0000259" key="2">
    <source>
        <dbReference type="Pfam" id="PF04127"/>
    </source>
</evidence>
<dbReference type="Gene3D" id="3.40.50.10300">
    <property type="entry name" value="CoaB-like"/>
    <property type="match status" value="1"/>
</dbReference>
<dbReference type="Proteomes" id="UP000479000">
    <property type="component" value="Unassembled WGS sequence"/>
</dbReference>
<evidence type="ECO:0000313" key="4">
    <source>
        <dbReference type="Proteomes" id="UP000479000"/>
    </source>
</evidence>
<proteinExistence type="inferred from homology"/>
<dbReference type="PANTHER" id="PTHR12290">
    <property type="entry name" value="CORNICHON-RELATED"/>
    <property type="match status" value="1"/>
</dbReference>
<evidence type="ECO:0000256" key="1">
    <source>
        <dbReference type="ARBA" id="ARBA00005703"/>
    </source>
</evidence>
<dbReference type="Pfam" id="PF04127">
    <property type="entry name" value="DFP"/>
    <property type="match status" value="1"/>
</dbReference>
<dbReference type="InterPro" id="IPR007085">
    <property type="entry name" value="DNA/pantothenate-metab_flavo_C"/>
</dbReference>
<accession>A0A6H5GL92</accession>